<keyword evidence="2" id="KW-1185">Reference proteome</keyword>
<accession>A0AAN8K767</accession>
<protein>
    <submittedName>
        <fullName evidence="1">Uncharacterized protein</fullName>
    </submittedName>
</protein>
<evidence type="ECO:0000313" key="2">
    <source>
        <dbReference type="Proteomes" id="UP001347796"/>
    </source>
</evidence>
<name>A0AAN8K767_PATCE</name>
<organism evidence="1 2">
    <name type="scientific">Patella caerulea</name>
    <name type="common">Rayed Mediterranean limpet</name>
    <dbReference type="NCBI Taxonomy" id="87958"/>
    <lineage>
        <taxon>Eukaryota</taxon>
        <taxon>Metazoa</taxon>
        <taxon>Spiralia</taxon>
        <taxon>Lophotrochozoa</taxon>
        <taxon>Mollusca</taxon>
        <taxon>Gastropoda</taxon>
        <taxon>Patellogastropoda</taxon>
        <taxon>Patelloidea</taxon>
        <taxon>Patellidae</taxon>
        <taxon>Patella</taxon>
    </lineage>
</organism>
<dbReference type="EMBL" id="JAZGQO010000002">
    <property type="protein sequence ID" value="KAK6191272.1"/>
    <property type="molecule type" value="Genomic_DNA"/>
</dbReference>
<comment type="caution">
    <text evidence="1">The sequence shown here is derived from an EMBL/GenBank/DDBJ whole genome shotgun (WGS) entry which is preliminary data.</text>
</comment>
<sequence>MGTIHAKEPDGSVMEESKKTFDLQNLPAKVQRVVVDGLGRTKDDLIVKEVQPIFEAKTFEDVSLKFSGVVFSLLLQ</sequence>
<evidence type="ECO:0000313" key="1">
    <source>
        <dbReference type="EMBL" id="KAK6191272.1"/>
    </source>
</evidence>
<reference evidence="1 2" key="1">
    <citation type="submission" date="2024-01" db="EMBL/GenBank/DDBJ databases">
        <title>The genome of the rayed Mediterranean limpet Patella caerulea (Linnaeus, 1758).</title>
        <authorList>
            <person name="Anh-Thu Weber A."/>
            <person name="Halstead-Nussloch G."/>
        </authorList>
    </citation>
    <scope>NUCLEOTIDE SEQUENCE [LARGE SCALE GENOMIC DNA]</scope>
    <source>
        <strain evidence="1">AATW-2023a</strain>
        <tissue evidence="1">Whole specimen</tissue>
    </source>
</reference>
<gene>
    <name evidence="1" type="ORF">SNE40_003003</name>
</gene>
<dbReference type="Proteomes" id="UP001347796">
    <property type="component" value="Unassembled WGS sequence"/>
</dbReference>
<proteinExistence type="predicted"/>
<dbReference type="AlphaFoldDB" id="A0AAN8K767"/>